<feature type="compositionally biased region" description="Low complexity" evidence="1">
    <location>
        <begin position="1"/>
        <end position="11"/>
    </location>
</feature>
<dbReference type="EMBL" id="LKMD01000108">
    <property type="protein sequence ID" value="PIA89122.1"/>
    <property type="molecule type" value="Genomic_DNA"/>
</dbReference>
<reference evidence="3 5" key="1">
    <citation type="submission" date="2015-10" db="EMBL/GenBank/DDBJ databases">
        <title>The cercosporin biosynthetic gene cluster was horizontally transferred to several fungal lineages and shown to be expanded in Cercospora beticola based on microsynteny with recipient genomes.</title>
        <authorList>
            <person name="De Jonge R."/>
            <person name="Ebert M.K."/>
            <person name="Suttle J.C."/>
            <person name="Jurick Ii W.M."/>
            <person name="Secor G.A."/>
            <person name="Thomma B.P."/>
            <person name="Van De Peer Y."/>
            <person name="Bolton M.D."/>
        </authorList>
    </citation>
    <scope>NUCLEOTIDE SEQUENCE [LARGE SCALE GENOMIC DNA]</scope>
    <source>
        <strain evidence="3 5">09-40</strain>
    </source>
</reference>
<evidence type="ECO:0000313" key="4">
    <source>
        <dbReference type="EMBL" id="WPB03858.1"/>
    </source>
</evidence>
<evidence type="ECO:0000313" key="6">
    <source>
        <dbReference type="Proteomes" id="UP001302367"/>
    </source>
</evidence>
<dbReference type="PANTHER" id="PTHR42085">
    <property type="entry name" value="F-BOX DOMAIN-CONTAINING PROTEIN"/>
    <property type="match status" value="1"/>
</dbReference>
<reference evidence="4 6" key="2">
    <citation type="submission" date="2023-09" db="EMBL/GenBank/DDBJ databases">
        <title>Complete-Gapless Cercospora beticola genome.</title>
        <authorList>
            <person name="Wyatt N.A."/>
            <person name="Spanner R.E."/>
            <person name="Bolton M.D."/>
        </authorList>
    </citation>
    <scope>NUCLEOTIDE SEQUENCE [LARGE SCALE GENOMIC DNA]</scope>
    <source>
        <strain evidence="4">Cb09-40</strain>
    </source>
</reference>
<feature type="region of interest" description="Disordered" evidence="1">
    <location>
        <begin position="204"/>
        <end position="235"/>
    </location>
</feature>
<feature type="domain" description="2EXR" evidence="2">
    <location>
        <begin position="27"/>
        <end position="90"/>
    </location>
</feature>
<organism evidence="3 5">
    <name type="scientific">Cercospora beticola</name>
    <name type="common">Sugarbeet leaf spot fungus</name>
    <dbReference type="NCBI Taxonomy" id="122368"/>
    <lineage>
        <taxon>Eukaryota</taxon>
        <taxon>Fungi</taxon>
        <taxon>Dikarya</taxon>
        <taxon>Ascomycota</taxon>
        <taxon>Pezizomycotina</taxon>
        <taxon>Dothideomycetes</taxon>
        <taxon>Dothideomycetidae</taxon>
        <taxon>Mycosphaerellales</taxon>
        <taxon>Mycosphaerellaceae</taxon>
        <taxon>Cercospora</taxon>
    </lineage>
</organism>
<gene>
    <name evidence="3" type="ORF">CB0940_07890</name>
    <name evidence="4" type="ORF">RHO25_008502</name>
</gene>
<dbReference type="InterPro" id="IPR045518">
    <property type="entry name" value="2EXR"/>
</dbReference>
<evidence type="ECO:0000256" key="1">
    <source>
        <dbReference type="SAM" id="MobiDB-lite"/>
    </source>
</evidence>
<dbReference type="OrthoDB" id="3635680at2759"/>
<protein>
    <recommendedName>
        <fullName evidence="2">2EXR domain-containing protein</fullName>
    </recommendedName>
</protein>
<keyword evidence="6" id="KW-1185">Reference proteome</keyword>
<evidence type="ECO:0000313" key="5">
    <source>
        <dbReference type="Proteomes" id="UP000230605"/>
    </source>
</evidence>
<evidence type="ECO:0000259" key="2">
    <source>
        <dbReference type="Pfam" id="PF20150"/>
    </source>
</evidence>
<feature type="compositionally biased region" description="Pro residues" evidence="1">
    <location>
        <begin position="12"/>
        <end position="21"/>
    </location>
</feature>
<dbReference type="EMBL" id="CP134188">
    <property type="protein sequence ID" value="WPB03858.1"/>
    <property type="molecule type" value="Genomic_DNA"/>
</dbReference>
<feature type="region of interest" description="Disordered" evidence="1">
    <location>
        <begin position="1"/>
        <end position="25"/>
    </location>
</feature>
<dbReference type="PANTHER" id="PTHR42085:SF1">
    <property type="entry name" value="F-BOX DOMAIN-CONTAINING PROTEIN"/>
    <property type="match status" value="1"/>
</dbReference>
<dbReference type="AlphaFoldDB" id="A0A2G5HA65"/>
<sequence length="235" mass="26622">MPPPLLTLRPLQPAPPRAPPPTRDKTSFFDLPAELRIEIYKLALEKVTIHILPLNSKDPEDRIRGLQMPHALTRTSRQVRNEVLPLMHASCPIKCAVTDFNFDGLLTWIKRVPPHEETHLKKNENLTITLHTAEQTVPKTMESMRKWLKMRADKCRPQPNWKYQGSAAQNKIGADLRRRTKRMTEVGKQKEMLKILQALNIALPNGLLPDPDDEASRSSSQPAADSQEPGRSGSD</sequence>
<accession>A0A2G5HA65</accession>
<evidence type="ECO:0000313" key="3">
    <source>
        <dbReference type="EMBL" id="PIA89122.1"/>
    </source>
</evidence>
<proteinExistence type="predicted"/>
<dbReference type="Pfam" id="PF20150">
    <property type="entry name" value="2EXR"/>
    <property type="match status" value="1"/>
</dbReference>
<dbReference type="Proteomes" id="UP001302367">
    <property type="component" value="Chromosome 5"/>
</dbReference>
<dbReference type="InterPro" id="IPR038883">
    <property type="entry name" value="AN11006-like"/>
</dbReference>
<dbReference type="Proteomes" id="UP000230605">
    <property type="component" value="Chromosome 5"/>
</dbReference>
<name>A0A2G5HA65_CERBT</name>